<organism evidence="1 2">
    <name type="scientific">Orbilia oligospora</name>
    <name type="common">Nematode-trapping fungus</name>
    <name type="synonym">Arthrobotrys oligospora</name>
    <dbReference type="NCBI Taxonomy" id="2813651"/>
    <lineage>
        <taxon>Eukaryota</taxon>
        <taxon>Fungi</taxon>
        <taxon>Dikarya</taxon>
        <taxon>Ascomycota</taxon>
        <taxon>Pezizomycotina</taxon>
        <taxon>Orbiliomycetes</taxon>
        <taxon>Orbiliales</taxon>
        <taxon>Orbiliaceae</taxon>
        <taxon>Orbilia</taxon>
    </lineage>
</organism>
<proteinExistence type="predicted"/>
<evidence type="ECO:0000313" key="2">
    <source>
        <dbReference type="Proteomes" id="UP000474640"/>
    </source>
</evidence>
<accession>A0A7C8VQ79</accession>
<dbReference type="EMBL" id="JAABOJ010000019">
    <property type="protein sequence ID" value="KAF3280268.1"/>
    <property type="molecule type" value="Genomic_DNA"/>
</dbReference>
<reference evidence="1 2" key="1">
    <citation type="submission" date="2020-01" db="EMBL/GenBank/DDBJ databases">
        <authorList>
            <person name="Palmer J.M."/>
        </authorList>
    </citation>
    <scope>NUCLEOTIDE SEQUENCE [LARGE SCALE GENOMIC DNA]</scope>
    <source>
        <strain evidence="1 2">TWF970</strain>
    </source>
</reference>
<name>A0A7C8VQ79_ORBOL</name>
<evidence type="ECO:0000313" key="1">
    <source>
        <dbReference type="EMBL" id="KAF3280268.1"/>
    </source>
</evidence>
<sequence>MTSPKAVVNGIKLGRISIKINVGVRVVGLIASQESGEVSAREKERERKKKETFLGKNRIDVNDIYINFGTGTGTGTGRPEQSPQLRSGGRVYGCLQLGKTKAYTVIYI</sequence>
<gene>
    <name evidence="1" type="ORF">TWF970_003011</name>
</gene>
<dbReference type="Proteomes" id="UP000474640">
    <property type="component" value="Unassembled WGS sequence"/>
</dbReference>
<protein>
    <submittedName>
        <fullName evidence="1">Uncharacterized protein</fullName>
    </submittedName>
</protein>
<comment type="caution">
    <text evidence="1">The sequence shown here is derived from an EMBL/GenBank/DDBJ whole genome shotgun (WGS) entry which is preliminary data.</text>
</comment>
<dbReference type="AlphaFoldDB" id="A0A7C8VQ79"/>